<feature type="region of interest" description="Disordered" evidence="1">
    <location>
        <begin position="72"/>
        <end position="121"/>
    </location>
</feature>
<accession>A0AAP0KRM9</accession>
<dbReference type="Proteomes" id="UP001419268">
    <property type="component" value="Unassembled WGS sequence"/>
</dbReference>
<protein>
    <submittedName>
        <fullName evidence="2">Uncharacterized protein</fullName>
    </submittedName>
</protein>
<sequence length="121" mass="14285">MRFNLIHSRCPWHCRYRSSHNVLLVMTMKMIRRTSTANLTLHHTTTTITTSTIIITPTTLTIHNLTPAHTLLTSTESMKRGIHNRRRNNHHRARRRQLPRHHSTDHLPLPSRHRYAQPTQP</sequence>
<comment type="caution">
    <text evidence="2">The sequence shown here is derived from an EMBL/GenBank/DDBJ whole genome shotgun (WGS) entry which is preliminary data.</text>
</comment>
<evidence type="ECO:0000313" key="2">
    <source>
        <dbReference type="EMBL" id="KAK9157411.1"/>
    </source>
</evidence>
<dbReference type="EMBL" id="JBBNAG010000002">
    <property type="protein sequence ID" value="KAK9157411.1"/>
    <property type="molecule type" value="Genomic_DNA"/>
</dbReference>
<gene>
    <name evidence="2" type="ORF">Scep_003985</name>
</gene>
<keyword evidence="3" id="KW-1185">Reference proteome</keyword>
<evidence type="ECO:0000256" key="1">
    <source>
        <dbReference type="SAM" id="MobiDB-lite"/>
    </source>
</evidence>
<reference evidence="2 3" key="1">
    <citation type="submission" date="2024-01" db="EMBL/GenBank/DDBJ databases">
        <title>Genome assemblies of Stephania.</title>
        <authorList>
            <person name="Yang L."/>
        </authorList>
    </citation>
    <scope>NUCLEOTIDE SEQUENCE [LARGE SCALE GENOMIC DNA]</scope>
    <source>
        <strain evidence="2">JXDWG</strain>
        <tissue evidence="2">Leaf</tissue>
    </source>
</reference>
<proteinExistence type="predicted"/>
<feature type="compositionally biased region" description="Basic residues" evidence="1">
    <location>
        <begin position="80"/>
        <end position="103"/>
    </location>
</feature>
<organism evidence="2 3">
    <name type="scientific">Stephania cephalantha</name>
    <dbReference type="NCBI Taxonomy" id="152367"/>
    <lineage>
        <taxon>Eukaryota</taxon>
        <taxon>Viridiplantae</taxon>
        <taxon>Streptophyta</taxon>
        <taxon>Embryophyta</taxon>
        <taxon>Tracheophyta</taxon>
        <taxon>Spermatophyta</taxon>
        <taxon>Magnoliopsida</taxon>
        <taxon>Ranunculales</taxon>
        <taxon>Menispermaceae</taxon>
        <taxon>Menispermoideae</taxon>
        <taxon>Cissampelideae</taxon>
        <taxon>Stephania</taxon>
    </lineage>
</organism>
<name>A0AAP0KRM9_9MAGN</name>
<dbReference type="AlphaFoldDB" id="A0AAP0KRM9"/>
<evidence type="ECO:0000313" key="3">
    <source>
        <dbReference type="Proteomes" id="UP001419268"/>
    </source>
</evidence>